<evidence type="ECO:0000256" key="3">
    <source>
        <dbReference type="ARBA" id="ARBA00022927"/>
    </source>
</evidence>
<accession>A0AAN9KSP2</accession>
<dbReference type="Pfam" id="PF00928">
    <property type="entry name" value="Adap_comp_sub"/>
    <property type="match status" value="1"/>
</dbReference>
<organism evidence="7 8">
    <name type="scientific">Canavalia gladiata</name>
    <name type="common">Sword bean</name>
    <name type="synonym">Dolichos gladiatus</name>
    <dbReference type="NCBI Taxonomy" id="3824"/>
    <lineage>
        <taxon>Eukaryota</taxon>
        <taxon>Viridiplantae</taxon>
        <taxon>Streptophyta</taxon>
        <taxon>Embryophyta</taxon>
        <taxon>Tracheophyta</taxon>
        <taxon>Spermatophyta</taxon>
        <taxon>Magnoliopsida</taxon>
        <taxon>eudicotyledons</taxon>
        <taxon>Gunneridae</taxon>
        <taxon>Pentapetalae</taxon>
        <taxon>rosids</taxon>
        <taxon>fabids</taxon>
        <taxon>Fabales</taxon>
        <taxon>Fabaceae</taxon>
        <taxon>Papilionoideae</taxon>
        <taxon>50 kb inversion clade</taxon>
        <taxon>NPAAA clade</taxon>
        <taxon>indigoferoid/millettioid clade</taxon>
        <taxon>Phaseoleae</taxon>
        <taxon>Canavalia</taxon>
    </lineage>
</organism>
<comment type="subcellular location">
    <subcellularLocation>
        <location evidence="1">Endomembrane system</location>
    </subcellularLocation>
</comment>
<keyword evidence="4" id="KW-0472">Membrane</keyword>
<dbReference type="GO" id="GO:0016192">
    <property type="term" value="P:vesicle-mediated transport"/>
    <property type="evidence" value="ECO:0007669"/>
    <property type="project" value="InterPro"/>
</dbReference>
<comment type="caution">
    <text evidence="7">The sequence shown here is derived from an EMBL/GenBank/DDBJ whole genome shotgun (WGS) entry which is preliminary data.</text>
</comment>
<dbReference type="GO" id="GO:0006886">
    <property type="term" value="P:intracellular protein transport"/>
    <property type="evidence" value="ECO:0007669"/>
    <property type="project" value="UniProtKB-UniRule"/>
</dbReference>
<evidence type="ECO:0000313" key="8">
    <source>
        <dbReference type="Proteomes" id="UP001367508"/>
    </source>
</evidence>
<gene>
    <name evidence="7" type="ORF">VNO77_31738</name>
</gene>
<dbReference type="EMBL" id="JAYMYQ010000007">
    <property type="protein sequence ID" value="KAK7321264.1"/>
    <property type="molecule type" value="Genomic_DNA"/>
</dbReference>
<dbReference type="SUPFAM" id="SSF64356">
    <property type="entry name" value="SNARE-like"/>
    <property type="match status" value="1"/>
</dbReference>
<evidence type="ECO:0000313" key="7">
    <source>
        <dbReference type="EMBL" id="KAK7321264.1"/>
    </source>
</evidence>
<dbReference type="PANTHER" id="PTHR10529">
    <property type="entry name" value="AP COMPLEX SUBUNIT MU"/>
    <property type="match status" value="1"/>
</dbReference>
<dbReference type="CDD" id="cd14838">
    <property type="entry name" value="AP4_Mu_N"/>
    <property type="match status" value="1"/>
</dbReference>
<dbReference type="Proteomes" id="UP001367508">
    <property type="component" value="Unassembled WGS sequence"/>
</dbReference>
<dbReference type="InterPro" id="IPR001392">
    <property type="entry name" value="Clathrin_mu"/>
</dbReference>
<dbReference type="PROSITE" id="PS51072">
    <property type="entry name" value="MHD"/>
    <property type="match status" value="1"/>
</dbReference>
<protein>
    <recommendedName>
        <fullName evidence="6">MHD domain-containing protein</fullName>
    </recommendedName>
</protein>
<dbReference type="GO" id="GO:0012505">
    <property type="term" value="C:endomembrane system"/>
    <property type="evidence" value="ECO:0007669"/>
    <property type="project" value="UniProtKB-SubCell"/>
</dbReference>
<evidence type="ECO:0000256" key="4">
    <source>
        <dbReference type="ARBA" id="ARBA00023136"/>
    </source>
</evidence>
<dbReference type="InterPro" id="IPR036168">
    <property type="entry name" value="AP2_Mu_C_sf"/>
</dbReference>
<dbReference type="GO" id="GO:0030131">
    <property type="term" value="C:clathrin adaptor complex"/>
    <property type="evidence" value="ECO:0007669"/>
    <property type="project" value="UniProtKB-UniRule"/>
</dbReference>
<keyword evidence="3 5" id="KW-0653">Protein transport</keyword>
<keyword evidence="8" id="KW-1185">Reference proteome</keyword>
<name>A0AAN9KSP2_CANGL</name>
<dbReference type="InterPro" id="IPR050431">
    <property type="entry name" value="Adaptor_comp_med_subunit"/>
</dbReference>
<dbReference type="CDD" id="cd09253">
    <property type="entry name" value="AP-4_Mu4_Cterm"/>
    <property type="match status" value="1"/>
</dbReference>
<dbReference type="PROSITE" id="PS00991">
    <property type="entry name" value="CLAT_ADAPTOR_M_2"/>
    <property type="match status" value="1"/>
</dbReference>
<evidence type="ECO:0000256" key="2">
    <source>
        <dbReference type="ARBA" id="ARBA00022448"/>
    </source>
</evidence>
<dbReference type="Gene3D" id="2.60.40.1170">
    <property type="entry name" value="Mu homology domain, subdomain B"/>
    <property type="match status" value="2"/>
</dbReference>
<dbReference type="InterPro" id="IPR011012">
    <property type="entry name" value="Longin-like_dom_sf"/>
</dbReference>
<keyword evidence="2 5" id="KW-0813">Transport</keyword>
<dbReference type="FunFam" id="3.30.450.60:FF:000002">
    <property type="entry name" value="AP-2 complex subunit mu, putative"/>
    <property type="match status" value="1"/>
</dbReference>
<proteinExistence type="inferred from homology"/>
<dbReference type="PIRSF" id="PIRSF005992">
    <property type="entry name" value="Clathrin_mu"/>
    <property type="match status" value="1"/>
</dbReference>
<evidence type="ECO:0000256" key="5">
    <source>
        <dbReference type="PIRNR" id="PIRNR005992"/>
    </source>
</evidence>
<feature type="domain" description="MHD" evidence="6">
    <location>
        <begin position="183"/>
        <end position="450"/>
    </location>
</feature>
<evidence type="ECO:0000259" key="6">
    <source>
        <dbReference type="PROSITE" id="PS51072"/>
    </source>
</evidence>
<reference evidence="7 8" key="1">
    <citation type="submission" date="2024-01" db="EMBL/GenBank/DDBJ databases">
        <title>The genomes of 5 underutilized Papilionoideae crops provide insights into root nodulation and disease resistanc.</title>
        <authorList>
            <person name="Jiang F."/>
        </authorList>
    </citation>
    <scope>NUCLEOTIDE SEQUENCE [LARGE SCALE GENOMIC DNA]</scope>
    <source>
        <strain evidence="7">LVBAO_FW01</strain>
        <tissue evidence="7">Leaves</tissue>
    </source>
</reference>
<evidence type="ECO:0000256" key="1">
    <source>
        <dbReference type="ARBA" id="ARBA00004308"/>
    </source>
</evidence>
<dbReference type="Gene3D" id="3.30.450.60">
    <property type="match status" value="1"/>
</dbReference>
<dbReference type="InterPro" id="IPR028565">
    <property type="entry name" value="MHD"/>
</dbReference>
<dbReference type="SUPFAM" id="SSF49447">
    <property type="entry name" value="Second domain of Mu2 adaptin subunit (ap50) of ap2 adaptor"/>
    <property type="match status" value="1"/>
</dbReference>
<dbReference type="InterPro" id="IPR018240">
    <property type="entry name" value="Clathrin_mu_CS"/>
</dbReference>
<dbReference type="AlphaFoldDB" id="A0AAN9KSP2"/>
<sequence length="451" mass="50586">MISQFFVLSQRGDNIVFRDYRGEVQKGSAEIFFRKVKFWEDGGLQEAPPVFNVDGVNYFHVKVVGLLFVATTRINISPSFVLELLQRIARVIKDYLGILNEDSLRKNFVLVYELLDEVIDFGYVQTTSTELLKSYIFNEPHIIDAARLSPLGPAAIFAQGTKRMPGIAVTKSVVATDPGGRRREEIFVDIIEKISITFSSSGYMLTSEIDGTIQMKSYLSGNPEIRLALNEDLAIGRGQGTVYGYRSSSGSGSVILDDCNFHESVRLDSFDMDRTLSLIPPDGEFPVMNYRMTQEFKPPFRINALIEEAGSLKAEVILKVSAEFASSVTANTIKVQMPLPKCTTRVSFELEPGAIGQTTDFKEANKKLEWNLKKIVGGSDHTLRAKLTFSQESHVNITKESGPVSMTFTIPMYNASRLQVKYLQISKKSATHEPYRWVRYVTQANSYVARI</sequence>
<dbReference type="PRINTS" id="PR00314">
    <property type="entry name" value="CLATHRINADPT"/>
</dbReference>
<comment type="similarity">
    <text evidence="5">Belongs to the adaptor complexes medium subunit family.</text>
</comment>